<evidence type="ECO:0000256" key="2">
    <source>
        <dbReference type="ARBA" id="ARBA00022723"/>
    </source>
</evidence>
<dbReference type="Pfam" id="PF00127">
    <property type="entry name" value="Copper-bind"/>
    <property type="match status" value="1"/>
</dbReference>
<feature type="domain" description="Blue (type 1) copper" evidence="5">
    <location>
        <begin position="51"/>
        <end position="169"/>
    </location>
</feature>
<keyword evidence="3" id="KW-0249">Electron transport</keyword>
<dbReference type="GeneID" id="66581028"/>
<dbReference type="InterPro" id="IPR008972">
    <property type="entry name" value="Cupredoxin"/>
</dbReference>
<dbReference type="InterPro" id="IPR000923">
    <property type="entry name" value="BlueCu_1"/>
</dbReference>
<evidence type="ECO:0000256" key="4">
    <source>
        <dbReference type="ARBA" id="ARBA00023008"/>
    </source>
</evidence>
<dbReference type="AlphaFoldDB" id="A0A1I4Z1I8"/>
<accession>A0A1I4Z1I8</accession>
<dbReference type="Proteomes" id="UP000199036">
    <property type="component" value="Unassembled WGS sequence"/>
</dbReference>
<evidence type="ECO:0000313" key="7">
    <source>
        <dbReference type="Proteomes" id="UP000199036"/>
    </source>
</evidence>
<evidence type="ECO:0000256" key="1">
    <source>
        <dbReference type="ARBA" id="ARBA00022448"/>
    </source>
</evidence>
<dbReference type="OrthoDB" id="9814063at2"/>
<dbReference type="PANTHER" id="PTHR38439:SF2">
    <property type="entry name" value="OUTER MEMBRANE PROTEIN H.8"/>
    <property type="match status" value="1"/>
</dbReference>
<keyword evidence="4" id="KW-0186">Copper</keyword>
<dbReference type="PANTHER" id="PTHR38439">
    <property type="entry name" value="AURACYANIN-B"/>
    <property type="match status" value="1"/>
</dbReference>
<dbReference type="PROSITE" id="PS00196">
    <property type="entry name" value="COPPER_BLUE"/>
    <property type="match status" value="1"/>
</dbReference>
<keyword evidence="2" id="KW-0479">Metal-binding</keyword>
<protein>
    <submittedName>
        <fullName evidence="6">Azurin</fullName>
    </submittedName>
</protein>
<gene>
    <name evidence="6" type="ORF">SAMN05421741_105121</name>
</gene>
<name>A0A1I4Z1I8_9FLAO</name>
<dbReference type="CDD" id="cd13922">
    <property type="entry name" value="Azurin"/>
    <property type="match status" value="1"/>
</dbReference>
<evidence type="ECO:0000313" key="6">
    <source>
        <dbReference type="EMBL" id="SFN43849.1"/>
    </source>
</evidence>
<reference evidence="7" key="1">
    <citation type="submission" date="2016-10" db="EMBL/GenBank/DDBJ databases">
        <authorList>
            <person name="Varghese N."/>
            <person name="Submissions S."/>
        </authorList>
    </citation>
    <scope>NUCLEOTIDE SEQUENCE [LARGE SCALE GENOMIC DNA]</scope>
    <source>
        <strain evidence="7">DS-12</strain>
    </source>
</reference>
<keyword evidence="1" id="KW-0813">Transport</keyword>
<dbReference type="EMBL" id="FOVI01000005">
    <property type="protein sequence ID" value="SFN43849.1"/>
    <property type="molecule type" value="Genomic_DNA"/>
</dbReference>
<proteinExistence type="predicted"/>
<dbReference type="GO" id="GO:0009055">
    <property type="term" value="F:electron transfer activity"/>
    <property type="evidence" value="ECO:0007669"/>
    <property type="project" value="InterPro"/>
</dbReference>
<dbReference type="InterPro" id="IPR050845">
    <property type="entry name" value="Cu-binding_ET"/>
</dbReference>
<sequence length="169" mass="18140">MKKLVLALSVIAFTACNNNQQKEQTTQESNQPVTEEAVAPAETGNENIITISGGDDMKFDKTELKAKAGETVRLILKHIGKAPIEAMGHNVVILAQGTDFNAFANAAIDAKDNGYIPKGMEKAVIAKTDMIGGGQTTEITFTAPAKGSYDFLCSFPGHYIYMKGKLIVE</sequence>
<dbReference type="InterPro" id="IPR028871">
    <property type="entry name" value="BlueCu_1_BS"/>
</dbReference>
<dbReference type="STRING" id="913024.SAMN05421741_105121"/>
<keyword evidence="7" id="KW-1185">Reference proteome</keyword>
<dbReference type="Gene3D" id="2.60.40.420">
    <property type="entry name" value="Cupredoxins - blue copper proteins"/>
    <property type="match status" value="1"/>
</dbReference>
<dbReference type="InterPro" id="IPR014068">
    <property type="entry name" value="Azurin"/>
</dbReference>
<dbReference type="SUPFAM" id="SSF49503">
    <property type="entry name" value="Cupredoxins"/>
    <property type="match status" value="1"/>
</dbReference>
<dbReference type="GO" id="GO:0005507">
    <property type="term" value="F:copper ion binding"/>
    <property type="evidence" value="ECO:0007669"/>
    <property type="project" value="InterPro"/>
</dbReference>
<evidence type="ECO:0000259" key="5">
    <source>
        <dbReference type="Pfam" id="PF00127"/>
    </source>
</evidence>
<dbReference type="RefSeq" id="WP_027384313.1">
    <property type="nucleotide sequence ID" value="NZ_FOVI01000005.1"/>
</dbReference>
<evidence type="ECO:0000256" key="3">
    <source>
        <dbReference type="ARBA" id="ARBA00022982"/>
    </source>
</evidence>
<dbReference type="PROSITE" id="PS51257">
    <property type="entry name" value="PROKAR_LIPOPROTEIN"/>
    <property type="match status" value="1"/>
</dbReference>
<organism evidence="6 7">
    <name type="scientific">Paenimyroides ummariense</name>
    <dbReference type="NCBI Taxonomy" id="913024"/>
    <lineage>
        <taxon>Bacteria</taxon>
        <taxon>Pseudomonadati</taxon>
        <taxon>Bacteroidota</taxon>
        <taxon>Flavobacteriia</taxon>
        <taxon>Flavobacteriales</taxon>
        <taxon>Flavobacteriaceae</taxon>
        <taxon>Paenimyroides</taxon>
    </lineage>
</organism>